<evidence type="ECO:0000259" key="3">
    <source>
        <dbReference type="PROSITE" id="PS50975"/>
    </source>
</evidence>
<dbReference type="InterPro" id="IPR011761">
    <property type="entry name" value="ATP-grasp"/>
</dbReference>
<keyword evidence="2" id="KW-0812">Transmembrane</keyword>
<keyword evidence="1" id="KW-0547">Nucleotide-binding</keyword>
<accession>A0A9Q8PJJ7</accession>
<dbReference type="OMA" id="CNPRTHS"/>
<dbReference type="GO" id="GO:0046872">
    <property type="term" value="F:metal ion binding"/>
    <property type="evidence" value="ECO:0007669"/>
    <property type="project" value="InterPro"/>
</dbReference>
<feature type="transmembrane region" description="Helical" evidence="2">
    <location>
        <begin position="20"/>
        <end position="40"/>
    </location>
</feature>
<evidence type="ECO:0000256" key="1">
    <source>
        <dbReference type="PROSITE-ProRule" id="PRU00409"/>
    </source>
</evidence>
<proteinExistence type="predicted"/>
<reference evidence="4" key="2">
    <citation type="journal article" date="2022" name="Microb. Genom.">
        <title>A chromosome-scale genome assembly of the tomato pathogen Cladosporium fulvum reveals a compartmentalized genome architecture and the presence of a dispensable chromosome.</title>
        <authorList>
            <person name="Zaccaron A.Z."/>
            <person name="Chen L.H."/>
            <person name="Samaras A."/>
            <person name="Stergiopoulos I."/>
        </authorList>
    </citation>
    <scope>NUCLEOTIDE SEQUENCE</scope>
    <source>
        <strain evidence="4">Race5_Kim</strain>
    </source>
</reference>
<dbReference type="OrthoDB" id="186626at2759"/>
<gene>
    <name evidence="4" type="ORF">CLAFUR5_12790</name>
</gene>
<dbReference type="AlphaFoldDB" id="A0A9Q8PJJ7"/>
<feature type="domain" description="ATP-grasp" evidence="3">
    <location>
        <begin position="185"/>
        <end position="380"/>
    </location>
</feature>
<dbReference type="Gene3D" id="3.30.470.20">
    <property type="entry name" value="ATP-grasp fold, B domain"/>
    <property type="match status" value="1"/>
</dbReference>
<organism evidence="4 5">
    <name type="scientific">Passalora fulva</name>
    <name type="common">Tomato leaf mold</name>
    <name type="synonym">Cladosporium fulvum</name>
    <dbReference type="NCBI Taxonomy" id="5499"/>
    <lineage>
        <taxon>Eukaryota</taxon>
        <taxon>Fungi</taxon>
        <taxon>Dikarya</taxon>
        <taxon>Ascomycota</taxon>
        <taxon>Pezizomycotina</taxon>
        <taxon>Dothideomycetes</taxon>
        <taxon>Dothideomycetidae</taxon>
        <taxon>Mycosphaerellales</taxon>
        <taxon>Mycosphaerellaceae</taxon>
        <taxon>Fulvia</taxon>
    </lineage>
</organism>
<reference evidence="4" key="1">
    <citation type="submission" date="2021-12" db="EMBL/GenBank/DDBJ databases">
        <authorList>
            <person name="Zaccaron A."/>
            <person name="Stergiopoulos I."/>
        </authorList>
    </citation>
    <scope>NUCLEOTIDE SEQUENCE</scope>
    <source>
        <strain evidence="4">Race5_Kim</strain>
    </source>
</reference>
<evidence type="ECO:0000313" key="4">
    <source>
        <dbReference type="EMBL" id="UJO23658.1"/>
    </source>
</evidence>
<dbReference type="EMBL" id="CP090173">
    <property type="protein sequence ID" value="UJO23658.1"/>
    <property type="molecule type" value="Genomic_DNA"/>
</dbReference>
<dbReference type="Gene3D" id="3.40.50.20">
    <property type="match status" value="1"/>
</dbReference>
<keyword evidence="2" id="KW-0472">Membrane</keyword>
<evidence type="ECO:0000313" key="5">
    <source>
        <dbReference type="Proteomes" id="UP000756132"/>
    </source>
</evidence>
<protein>
    <recommendedName>
        <fullName evidence="3">ATP-grasp domain-containing protein</fullName>
    </recommendedName>
</protein>
<dbReference type="KEGG" id="ffu:CLAFUR5_12790"/>
<feature type="transmembrane region" description="Helical" evidence="2">
    <location>
        <begin position="61"/>
        <end position="79"/>
    </location>
</feature>
<name>A0A9Q8PJJ7_PASFU</name>
<dbReference type="GeneID" id="71992668"/>
<dbReference type="RefSeq" id="XP_047768024.1">
    <property type="nucleotide sequence ID" value="XM_047911938.1"/>
</dbReference>
<evidence type="ECO:0000256" key="2">
    <source>
        <dbReference type="SAM" id="Phobius"/>
    </source>
</evidence>
<dbReference type="PROSITE" id="PS50975">
    <property type="entry name" value="ATP_GRASP"/>
    <property type="match status" value="1"/>
</dbReference>
<dbReference type="GO" id="GO:0005524">
    <property type="term" value="F:ATP binding"/>
    <property type="evidence" value="ECO:0007669"/>
    <property type="project" value="UniProtKB-UniRule"/>
</dbReference>
<dbReference type="SUPFAM" id="SSF56059">
    <property type="entry name" value="Glutathione synthetase ATP-binding domain-like"/>
    <property type="match status" value="1"/>
</dbReference>
<keyword evidence="5" id="KW-1185">Reference proteome</keyword>
<sequence>MPLNGNSSAVAHTCQNASLIALSLFFLPLDFFVLFLSYSVRSFWSTKDGFRGARNVEARKTILVTGIGMTKGLVLARAFSRAGHKVIGADFEPNGALVPGRVSNSLAAFHRLQKPDAGRGSMPYIQGLLDVILREEVDLWVSCSGVASAVEDGEAKEVIENRTDCQAVQFDVATTQTLHEKHTFIDHTSELGLTVPETHTVTSRAAVDEALEQATPGRKFIMKPIGMDDSARGDMTLLPLKTREETSRHLDKLKISDKSAWILQQFVRGSEYCTHAVIIKGKVKVFVACPSAELLMHYEALAPDSALSRAMLKFTEDYAEKGGPGFTGHCSFDFLVEDTSPTDPLRLVLYPIECNPRAHTAVALFNGTPGMVDGYLSLLDDNADGSKTKTSMVVTPAHQDKYYWVGHDLVTRLLQPLMRLLLLQSSVEDFAKAVREVVMHLLLWRDGTFDVRDPLPWFYLYHVYWPMQFLSCIMTGKRWSRINVSTLKMFEC</sequence>
<dbReference type="Proteomes" id="UP000756132">
    <property type="component" value="Chromosome 11"/>
</dbReference>
<keyword evidence="1" id="KW-0067">ATP-binding</keyword>
<keyword evidence="2" id="KW-1133">Transmembrane helix</keyword>